<dbReference type="EMBL" id="JAGFOA010000003">
    <property type="protein sequence ID" value="MBO3663614.1"/>
    <property type="molecule type" value="Genomic_DNA"/>
</dbReference>
<dbReference type="Proteomes" id="UP000680132">
    <property type="component" value="Unassembled WGS sequence"/>
</dbReference>
<dbReference type="AlphaFoldDB" id="A0A939TU38"/>
<evidence type="ECO:0000313" key="2">
    <source>
        <dbReference type="EMBL" id="MBO3663614.1"/>
    </source>
</evidence>
<dbReference type="PANTHER" id="PTHR34109">
    <property type="entry name" value="BNAUNNG04460D PROTEIN-RELATED"/>
    <property type="match status" value="1"/>
</dbReference>
<dbReference type="Gene3D" id="3.30.720.110">
    <property type="match status" value="1"/>
</dbReference>
<dbReference type="SUPFAM" id="SSF54593">
    <property type="entry name" value="Glyoxalase/Bleomycin resistance protein/Dihydroxybiphenyl dioxygenase"/>
    <property type="match status" value="1"/>
</dbReference>
<dbReference type="Gene3D" id="3.30.720.120">
    <property type="match status" value="1"/>
</dbReference>
<accession>A0A939TU38</accession>
<gene>
    <name evidence="2" type="ORF">J5V96_08805</name>
</gene>
<dbReference type="InterPro" id="IPR004360">
    <property type="entry name" value="Glyas_Fos-R_dOase_dom"/>
</dbReference>
<comment type="caution">
    <text evidence="2">The sequence shown here is derived from an EMBL/GenBank/DDBJ whole genome shotgun (WGS) entry which is preliminary data.</text>
</comment>
<reference evidence="2" key="1">
    <citation type="submission" date="2021-03" db="EMBL/GenBank/DDBJ databases">
        <title>Microbacterium sp. nov., a novel actinobacterium isolated from cow dung.</title>
        <authorList>
            <person name="Zhang L."/>
        </authorList>
    </citation>
    <scope>NUCLEOTIDE SEQUENCE</scope>
    <source>
        <strain evidence="2">NEAU-LLB</strain>
    </source>
</reference>
<sequence length="182" mass="20296">MTDTPDGTAVIAPFVFADRADDLIDFVVHVFDARDVPEARTRDDDGLILHSELIIGDSMLTIADRKPHWPFTPAFLRVYVDDAAEVLARAQARGARVVTEPTDFFGDVFSRFQDPWGNLWWVYVHHPAQADDWQQSDAAHAPADAEWTTFATPELGYIHSTLVEAMDGLRDPREGDGSGRTS</sequence>
<dbReference type="RefSeq" id="WP_208502881.1">
    <property type="nucleotide sequence ID" value="NZ_JAGFOA010000003.1"/>
</dbReference>
<organism evidence="2 3">
    <name type="scientific">Microbacterium stercoris</name>
    <dbReference type="NCBI Taxonomy" id="2820289"/>
    <lineage>
        <taxon>Bacteria</taxon>
        <taxon>Bacillati</taxon>
        <taxon>Actinomycetota</taxon>
        <taxon>Actinomycetes</taxon>
        <taxon>Micrococcales</taxon>
        <taxon>Microbacteriaceae</taxon>
        <taxon>Microbacterium</taxon>
    </lineage>
</organism>
<evidence type="ECO:0000259" key="1">
    <source>
        <dbReference type="Pfam" id="PF00903"/>
    </source>
</evidence>
<keyword evidence="3" id="KW-1185">Reference proteome</keyword>
<dbReference type="PANTHER" id="PTHR34109:SF1">
    <property type="entry name" value="VOC DOMAIN-CONTAINING PROTEIN"/>
    <property type="match status" value="1"/>
</dbReference>
<evidence type="ECO:0000313" key="3">
    <source>
        <dbReference type="Proteomes" id="UP000680132"/>
    </source>
</evidence>
<dbReference type="InterPro" id="IPR029068">
    <property type="entry name" value="Glyas_Bleomycin-R_OHBP_Dase"/>
</dbReference>
<protein>
    <submittedName>
        <fullName evidence="2">VOC family protein</fullName>
    </submittedName>
</protein>
<feature type="domain" description="Glyoxalase/fosfomycin resistance/dioxygenase" evidence="1">
    <location>
        <begin position="16"/>
        <end position="122"/>
    </location>
</feature>
<name>A0A939TU38_9MICO</name>
<dbReference type="Pfam" id="PF00903">
    <property type="entry name" value="Glyoxalase"/>
    <property type="match status" value="1"/>
</dbReference>
<proteinExistence type="predicted"/>